<dbReference type="Gene3D" id="3.40.1620.10">
    <property type="entry name" value="YefM-like domain"/>
    <property type="match status" value="1"/>
</dbReference>
<comment type="similarity">
    <text evidence="1 2">Belongs to the phD/YefM antitoxin family.</text>
</comment>
<evidence type="ECO:0000256" key="1">
    <source>
        <dbReference type="ARBA" id="ARBA00009981"/>
    </source>
</evidence>
<sequence>MLVVSAREFRENQKSYLDQVINGVELLITRGKKQAFKILPVTNDDTLMSKEEFFAKLDKAKEEIKEGKTIAMEPDETLEDLLNRIN</sequence>
<dbReference type="SUPFAM" id="SSF143120">
    <property type="entry name" value="YefM-like"/>
    <property type="match status" value="1"/>
</dbReference>
<reference evidence="3" key="2">
    <citation type="journal article" date="2021" name="PeerJ">
        <title>Extensive microbial diversity within the chicken gut microbiome revealed by metagenomics and culture.</title>
        <authorList>
            <person name="Gilroy R."/>
            <person name="Ravi A."/>
            <person name="Getino M."/>
            <person name="Pursley I."/>
            <person name="Horton D.L."/>
            <person name="Alikhan N.F."/>
            <person name="Baker D."/>
            <person name="Gharbi K."/>
            <person name="Hall N."/>
            <person name="Watson M."/>
            <person name="Adriaenssens E.M."/>
            <person name="Foster-Nyarko E."/>
            <person name="Jarju S."/>
            <person name="Secka A."/>
            <person name="Antonio M."/>
            <person name="Oren A."/>
            <person name="Chaudhuri R.R."/>
            <person name="La Ragione R."/>
            <person name="Hildebrand F."/>
            <person name="Pallen M.J."/>
        </authorList>
    </citation>
    <scope>NUCLEOTIDE SEQUENCE</scope>
    <source>
        <strain evidence="3">D3-1215</strain>
    </source>
</reference>
<name>A0A9D9EF62_9BACT</name>
<proteinExistence type="inferred from homology"/>
<evidence type="ECO:0000256" key="2">
    <source>
        <dbReference type="RuleBase" id="RU362080"/>
    </source>
</evidence>
<dbReference type="Proteomes" id="UP000823637">
    <property type="component" value="Unassembled WGS sequence"/>
</dbReference>
<dbReference type="Pfam" id="PF02604">
    <property type="entry name" value="PhdYeFM_antitox"/>
    <property type="match status" value="1"/>
</dbReference>
<dbReference type="EMBL" id="JADIMR010000049">
    <property type="protein sequence ID" value="MBO8446802.1"/>
    <property type="molecule type" value="Genomic_DNA"/>
</dbReference>
<comment type="function">
    <text evidence="2">Antitoxin component of a type II toxin-antitoxin (TA) system.</text>
</comment>
<protein>
    <recommendedName>
        <fullName evidence="2">Antitoxin</fullName>
    </recommendedName>
</protein>
<evidence type="ECO:0000313" key="4">
    <source>
        <dbReference type="Proteomes" id="UP000823637"/>
    </source>
</evidence>
<organism evidence="3 4">
    <name type="scientific">Candidatus Enterocola intestinipullorum</name>
    <dbReference type="NCBI Taxonomy" id="2840783"/>
    <lineage>
        <taxon>Bacteria</taxon>
        <taxon>Pseudomonadati</taxon>
        <taxon>Bacteroidota</taxon>
        <taxon>Bacteroidia</taxon>
        <taxon>Bacteroidales</taxon>
        <taxon>Candidatus Enterocola</taxon>
    </lineage>
</organism>
<reference evidence="3" key="1">
    <citation type="submission" date="2020-10" db="EMBL/GenBank/DDBJ databases">
        <authorList>
            <person name="Gilroy R."/>
        </authorList>
    </citation>
    <scope>NUCLEOTIDE SEQUENCE</scope>
    <source>
        <strain evidence="3">D3-1215</strain>
    </source>
</reference>
<evidence type="ECO:0000313" key="3">
    <source>
        <dbReference type="EMBL" id="MBO8446802.1"/>
    </source>
</evidence>
<dbReference type="InterPro" id="IPR006442">
    <property type="entry name" value="Antitoxin_Phd/YefM"/>
</dbReference>
<gene>
    <name evidence="3" type="ORF">IAC32_03530</name>
</gene>
<dbReference type="AlphaFoldDB" id="A0A9D9EF62"/>
<accession>A0A9D9EF62</accession>
<comment type="caution">
    <text evidence="3">The sequence shown here is derived from an EMBL/GenBank/DDBJ whole genome shotgun (WGS) entry which is preliminary data.</text>
</comment>
<dbReference type="InterPro" id="IPR036165">
    <property type="entry name" value="YefM-like_sf"/>
</dbReference>